<name>A0ACC2JTS6_9PEZI</name>
<reference evidence="1" key="1">
    <citation type="submission" date="2022-12" db="EMBL/GenBank/DDBJ databases">
        <title>Genome Sequence of Lasiodiplodia mahajangana.</title>
        <authorList>
            <person name="Buettner E."/>
        </authorList>
    </citation>
    <scope>NUCLEOTIDE SEQUENCE</scope>
    <source>
        <strain evidence="1">VT137</strain>
    </source>
</reference>
<organism evidence="1 2">
    <name type="scientific">Lasiodiplodia mahajangana</name>
    <dbReference type="NCBI Taxonomy" id="1108764"/>
    <lineage>
        <taxon>Eukaryota</taxon>
        <taxon>Fungi</taxon>
        <taxon>Dikarya</taxon>
        <taxon>Ascomycota</taxon>
        <taxon>Pezizomycotina</taxon>
        <taxon>Dothideomycetes</taxon>
        <taxon>Dothideomycetes incertae sedis</taxon>
        <taxon>Botryosphaeriales</taxon>
        <taxon>Botryosphaeriaceae</taxon>
        <taxon>Lasiodiplodia</taxon>
    </lineage>
</organism>
<dbReference type="Proteomes" id="UP001153332">
    <property type="component" value="Unassembled WGS sequence"/>
</dbReference>
<protein>
    <submittedName>
        <fullName evidence="1">Uncharacterized protein</fullName>
    </submittedName>
</protein>
<gene>
    <name evidence="1" type="ORF">O1611_g2962</name>
</gene>
<evidence type="ECO:0000313" key="1">
    <source>
        <dbReference type="EMBL" id="KAJ8130663.1"/>
    </source>
</evidence>
<proteinExistence type="predicted"/>
<accession>A0ACC2JTS6</accession>
<dbReference type="EMBL" id="JAPUUL010000449">
    <property type="protein sequence ID" value="KAJ8130663.1"/>
    <property type="molecule type" value="Genomic_DNA"/>
</dbReference>
<evidence type="ECO:0000313" key="2">
    <source>
        <dbReference type="Proteomes" id="UP001153332"/>
    </source>
</evidence>
<keyword evidence="2" id="KW-1185">Reference proteome</keyword>
<sequence>MDRLDVLLEEVASVLGTETCSRARLQEGKLHQVYKISTEAGKSYSLRIPKPETAALTAKRGTALLTALKDGQPRQLVPLVIYESDHFSILHKTLLAGFGEFLFHVWTAALWVAHIVLGWSRKWTRDSGARLVTLAGPPDPLPPPPYHDPTHSARPWQYDDGFKTWRLKCVERSGR</sequence>
<comment type="caution">
    <text evidence="1">The sequence shown here is derived from an EMBL/GenBank/DDBJ whole genome shotgun (WGS) entry which is preliminary data.</text>
</comment>